<dbReference type="InterPro" id="IPR029035">
    <property type="entry name" value="DHS-like_NAD/FAD-binding_dom"/>
</dbReference>
<evidence type="ECO:0000256" key="4">
    <source>
        <dbReference type="PROSITE-ProRule" id="PRU00236"/>
    </source>
</evidence>
<feature type="binding site" evidence="3">
    <location>
        <position position="75"/>
    </location>
    <ligand>
        <name>substrate</name>
    </ligand>
</feature>
<dbReference type="InterPro" id="IPR003000">
    <property type="entry name" value="Sirtuin"/>
</dbReference>
<evidence type="ECO:0000256" key="1">
    <source>
        <dbReference type="ARBA" id="ARBA00022679"/>
    </source>
</evidence>
<comment type="caution">
    <text evidence="6">The sequence shown here is derived from an EMBL/GenBank/DDBJ whole genome shotgun (WGS) entry which is preliminary data.</text>
</comment>
<feature type="active site" description="Proton acceptor" evidence="3 4">
    <location>
        <position position="124"/>
    </location>
</feature>
<comment type="catalytic activity">
    <reaction evidence="3">
        <text>N(6)-acetyl-L-lysyl-[protein] + NAD(+) + H2O = 2''-O-acetyl-ADP-D-ribose + nicotinamide + L-lysyl-[protein]</text>
        <dbReference type="Rhea" id="RHEA:43636"/>
        <dbReference type="Rhea" id="RHEA-COMP:9752"/>
        <dbReference type="Rhea" id="RHEA-COMP:10731"/>
        <dbReference type="ChEBI" id="CHEBI:15377"/>
        <dbReference type="ChEBI" id="CHEBI:17154"/>
        <dbReference type="ChEBI" id="CHEBI:29969"/>
        <dbReference type="ChEBI" id="CHEBI:57540"/>
        <dbReference type="ChEBI" id="CHEBI:61930"/>
        <dbReference type="ChEBI" id="CHEBI:83767"/>
        <dbReference type="EC" id="2.3.1.286"/>
    </reaction>
</comment>
<dbReference type="InterPro" id="IPR026591">
    <property type="entry name" value="Sirtuin_cat_small_dom_sf"/>
</dbReference>
<dbReference type="CDD" id="cd01412">
    <property type="entry name" value="SIRT5_Af1_CobB"/>
    <property type="match status" value="1"/>
</dbReference>
<feature type="binding site" evidence="3">
    <location>
        <begin position="194"/>
        <end position="196"/>
    </location>
    <ligand>
        <name>NAD(+)</name>
        <dbReference type="ChEBI" id="CHEBI:57540"/>
    </ligand>
</feature>
<comment type="domain">
    <text evidence="3">2 residues (Tyr-72 and Arg-75) present in a large hydrophobic pocket are probably involved in substrate specificity. They are important for desuccinylation activity, but dispensable for deacetylation activity.</text>
</comment>
<gene>
    <name evidence="3" type="primary">cobB</name>
    <name evidence="6" type="ORF">ENQ20_07710</name>
</gene>
<dbReference type="PANTHER" id="PTHR11085">
    <property type="entry name" value="NAD-DEPENDENT PROTEIN DEACYLASE SIRTUIN-5, MITOCHONDRIAL-RELATED"/>
    <property type="match status" value="1"/>
</dbReference>
<dbReference type="InterPro" id="IPR050134">
    <property type="entry name" value="NAD-dep_sirtuin_deacylases"/>
</dbReference>
<comment type="function">
    <text evidence="3">NAD-dependent lysine deacetylase and desuccinylase that specifically removes acetyl and succinyl groups on target proteins. Modulates the activities of several proteins which are inactive in their acylated form.</text>
</comment>
<dbReference type="Gene3D" id="3.40.50.1220">
    <property type="entry name" value="TPP-binding domain"/>
    <property type="match status" value="1"/>
</dbReference>
<dbReference type="GO" id="GO:0005737">
    <property type="term" value="C:cytoplasm"/>
    <property type="evidence" value="ECO:0007669"/>
    <property type="project" value="UniProtKB-SubCell"/>
</dbReference>
<dbReference type="PANTHER" id="PTHR11085:SF4">
    <property type="entry name" value="NAD-DEPENDENT PROTEIN DEACYLASE"/>
    <property type="match status" value="1"/>
</dbReference>
<keyword evidence="3 4" id="KW-0479">Metal-binding</keyword>
<feature type="binding site" evidence="3 4">
    <location>
        <position position="132"/>
    </location>
    <ligand>
        <name>Zn(2+)</name>
        <dbReference type="ChEBI" id="CHEBI:29105"/>
    </ligand>
</feature>
<feature type="binding site" evidence="3">
    <location>
        <position position="238"/>
    </location>
    <ligand>
        <name>NAD(+)</name>
        <dbReference type="ChEBI" id="CHEBI:57540"/>
    </ligand>
</feature>
<feature type="binding site" evidence="3">
    <location>
        <begin position="220"/>
        <end position="222"/>
    </location>
    <ligand>
        <name>NAD(+)</name>
        <dbReference type="ChEBI" id="CHEBI:57540"/>
    </ligand>
</feature>
<dbReference type="GO" id="GO:0070403">
    <property type="term" value="F:NAD+ binding"/>
    <property type="evidence" value="ECO:0007669"/>
    <property type="project" value="UniProtKB-UniRule"/>
</dbReference>
<organism evidence="6">
    <name type="scientific">Caldilinea aerophila</name>
    <dbReference type="NCBI Taxonomy" id="133453"/>
    <lineage>
        <taxon>Bacteria</taxon>
        <taxon>Bacillati</taxon>
        <taxon>Chloroflexota</taxon>
        <taxon>Caldilineae</taxon>
        <taxon>Caldilineales</taxon>
        <taxon>Caldilineaceae</taxon>
        <taxon>Caldilinea</taxon>
    </lineage>
</organism>
<sequence length="260" mass="28467">MNEKLERQIETAAEIIAAAQHVAVLTGAGVSAESGVGTFRDAQTGLWARFDPQQLASQEGFAADPGRVWRWYMHRLDMVQRARPNPGHVALAALEAMTPTFTLITQNVDDLHERAGSRNVLHLHGRIERFHCNGCGLPYTLHPQDRDAPMPPTCTFCTDYVRPSVVWFGELLPAHELAEAQRAAGTCDVFLVIGTSGVVYPAAHLPRIAKRRAAPVIEVNPEESALSDMADIWLSGPSGELLPRLLEAIRLRRAGQANVS</sequence>
<comment type="cofactor">
    <cofactor evidence="3">
        <name>Zn(2+)</name>
        <dbReference type="ChEBI" id="CHEBI:29105"/>
    </cofactor>
    <text evidence="3">Binds 1 zinc ion per subunit.</text>
</comment>
<keyword evidence="1" id="KW-0808">Transferase</keyword>
<protein>
    <recommendedName>
        <fullName evidence="3">NAD-dependent protein deacylase</fullName>
        <ecNumber evidence="3">2.3.1.286</ecNumber>
    </recommendedName>
    <alternativeName>
        <fullName evidence="3">Regulatory protein SIR2 homolog</fullName>
    </alternativeName>
</protein>
<comment type="subcellular location">
    <subcellularLocation>
        <location evidence="3">Cytoplasm</location>
    </subcellularLocation>
</comment>
<dbReference type="PROSITE" id="PS50305">
    <property type="entry name" value="SIRTUIN"/>
    <property type="match status" value="1"/>
</dbReference>
<evidence type="ECO:0000259" key="5">
    <source>
        <dbReference type="PROSITE" id="PS50305"/>
    </source>
</evidence>
<dbReference type="SUPFAM" id="SSF52467">
    <property type="entry name" value="DHS-like NAD/FAD-binding domain"/>
    <property type="match status" value="1"/>
</dbReference>
<dbReference type="GO" id="GO:0008270">
    <property type="term" value="F:zinc ion binding"/>
    <property type="evidence" value="ECO:0007669"/>
    <property type="project" value="UniProtKB-UniRule"/>
</dbReference>
<dbReference type="GO" id="GO:0036055">
    <property type="term" value="F:protein-succinyllysine desuccinylase activity"/>
    <property type="evidence" value="ECO:0007669"/>
    <property type="project" value="UniProtKB-UniRule"/>
</dbReference>
<keyword evidence="3" id="KW-0963">Cytoplasm</keyword>
<dbReference type="InterPro" id="IPR026590">
    <property type="entry name" value="Ssirtuin_cat_dom"/>
</dbReference>
<dbReference type="AlphaFoldDB" id="A0A7C1JJU8"/>
<keyword evidence="2 3" id="KW-0520">NAD</keyword>
<evidence type="ECO:0000256" key="3">
    <source>
        <dbReference type="HAMAP-Rule" id="MF_01121"/>
    </source>
</evidence>
<dbReference type="NCBIfam" id="NF001753">
    <property type="entry name" value="PRK00481.1-3"/>
    <property type="match status" value="1"/>
</dbReference>
<dbReference type="HAMAP" id="MF_01121">
    <property type="entry name" value="Sirtuin_ClassIII"/>
    <property type="match status" value="1"/>
</dbReference>
<feature type="binding site" evidence="3">
    <location>
        <begin position="106"/>
        <end position="109"/>
    </location>
    <ligand>
        <name>NAD(+)</name>
        <dbReference type="ChEBI" id="CHEBI:57540"/>
    </ligand>
</feature>
<name>A0A7C1JJU8_9CHLR</name>
<feature type="binding site" evidence="3">
    <location>
        <position position="72"/>
    </location>
    <ligand>
        <name>substrate</name>
    </ligand>
</feature>
<feature type="binding site" evidence="3 4">
    <location>
        <position position="135"/>
    </location>
    <ligand>
        <name>Zn(2+)</name>
        <dbReference type="ChEBI" id="CHEBI:29105"/>
    </ligand>
</feature>
<dbReference type="Gene3D" id="3.30.1600.10">
    <property type="entry name" value="SIR2/SIRT2 'Small Domain"/>
    <property type="match status" value="1"/>
</dbReference>
<feature type="domain" description="Deacetylase sirtuin-type" evidence="5">
    <location>
        <begin position="2"/>
        <end position="252"/>
    </location>
</feature>
<keyword evidence="3 4" id="KW-0862">Zinc</keyword>
<dbReference type="InterPro" id="IPR027546">
    <property type="entry name" value="Sirtuin_class_III"/>
</dbReference>
<comment type="caution">
    <text evidence="3">Lacks conserved residue(s) required for the propagation of feature annotation.</text>
</comment>
<comment type="similarity">
    <text evidence="3">Belongs to the sirtuin family. Class III subfamily.</text>
</comment>
<dbReference type="Pfam" id="PF02146">
    <property type="entry name" value="SIR2"/>
    <property type="match status" value="1"/>
</dbReference>
<evidence type="ECO:0000256" key="2">
    <source>
        <dbReference type="ARBA" id="ARBA00023027"/>
    </source>
</evidence>
<dbReference type="EMBL" id="DSMG01000083">
    <property type="protein sequence ID" value="HDX31366.1"/>
    <property type="molecule type" value="Genomic_DNA"/>
</dbReference>
<feature type="binding site" evidence="3 4">
    <location>
        <position position="157"/>
    </location>
    <ligand>
        <name>Zn(2+)</name>
        <dbReference type="ChEBI" id="CHEBI:29105"/>
    </ligand>
</feature>
<dbReference type="GO" id="GO:0017136">
    <property type="term" value="F:histone deacetylase activity, NAD-dependent"/>
    <property type="evidence" value="ECO:0007669"/>
    <property type="project" value="TreeGrafter"/>
</dbReference>
<proteinExistence type="inferred from homology"/>
<dbReference type="GO" id="GO:0036054">
    <property type="term" value="F:protein-malonyllysine demalonylase activity"/>
    <property type="evidence" value="ECO:0007669"/>
    <property type="project" value="InterPro"/>
</dbReference>
<comment type="catalytic activity">
    <reaction evidence="3">
        <text>N(6)-succinyl-L-lysyl-[protein] + NAD(+) + H2O = 2''-O-succinyl-ADP-D-ribose + nicotinamide + L-lysyl-[protein]</text>
        <dbReference type="Rhea" id="RHEA:47668"/>
        <dbReference type="Rhea" id="RHEA-COMP:9752"/>
        <dbReference type="Rhea" id="RHEA-COMP:11877"/>
        <dbReference type="ChEBI" id="CHEBI:15377"/>
        <dbReference type="ChEBI" id="CHEBI:17154"/>
        <dbReference type="ChEBI" id="CHEBI:29969"/>
        <dbReference type="ChEBI" id="CHEBI:57540"/>
        <dbReference type="ChEBI" id="CHEBI:87830"/>
        <dbReference type="ChEBI" id="CHEBI:87832"/>
    </reaction>
</comment>
<accession>A0A7C1JJU8</accession>
<evidence type="ECO:0000313" key="6">
    <source>
        <dbReference type="EMBL" id="HDX31366.1"/>
    </source>
</evidence>
<dbReference type="EC" id="2.3.1.286" evidence="3"/>
<feature type="binding site" evidence="3 4">
    <location>
        <position position="154"/>
    </location>
    <ligand>
        <name>Zn(2+)</name>
        <dbReference type="ChEBI" id="CHEBI:29105"/>
    </ligand>
</feature>
<reference evidence="6" key="1">
    <citation type="journal article" date="2020" name="mSystems">
        <title>Genome- and Community-Level Interaction Insights into Carbon Utilization and Element Cycling Functions of Hydrothermarchaeota in Hydrothermal Sediment.</title>
        <authorList>
            <person name="Zhou Z."/>
            <person name="Liu Y."/>
            <person name="Xu W."/>
            <person name="Pan J."/>
            <person name="Luo Z.H."/>
            <person name="Li M."/>
        </authorList>
    </citation>
    <scope>NUCLEOTIDE SEQUENCE [LARGE SCALE GENOMIC DNA]</scope>
    <source>
        <strain evidence="6">SpSt-289</strain>
    </source>
</reference>